<feature type="domain" description="SusE outer membrane protein" evidence="2">
    <location>
        <begin position="26"/>
        <end position="118"/>
    </location>
</feature>
<reference evidence="3 4" key="1">
    <citation type="submission" date="2017-08" db="EMBL/GenBank/DDBJ databases">
        <title>The whole genome shortgun sequences of strain Leeuwenhoekiella nanhaiensis G18 from the South China Sea.</title>
        <authorList>
            <person name="Liu Q."/>
        </authorList>
    </citation>
    <scope>NUCLEOTIDE SEQUENCE [LARGE SCALE GENOMIC DNA]</scope>
    <source>
        <strain evidence="3 4">G18</strain>
    </source>
</reference>
<protein>
    <recommendedName>
        <fullName evidence="2">SusE outer membrane protein domain-containing protein</fullName>
    </recommendedName>
</protein>
<evidence type="ECO:0000256" key="1">
    <source>
        <dbReference type="SAM" id="SignalP"/>
    </source>
</evidence>
<dbReference type="Proteomes" id="UP000229433">
    <property type="component" value="Unassembled WGS sequence"/>
</dbReference>
<dbReference type="EMBL" id="NQXA01000001">
    <property type="protein sequence ID" value="PHQ30978.1"/>
    <property type="molecule type" value="Genomic_DNA"/>
</dbReference>
<dbReference type="RefSeq" id="WP_099644517.1">
    <property type="nucleotide sequence ID" value="NZ_KZ319287.1"/>
</dbReference>
<sequence>MKKITFIFIAFIALVNFTACSDDDGFTFTAIPDPDGVFFTNATLETYNLTASNSDNLAERFVWNEVDFDVQTPVNYEVQGSASESFETYSVLGDVTTTNLAVTVGNMLSLAKEAGLDNDPTTAEPNTGMIYFKIRAYVGAGAANVVEQYSDALAISVTLPEAAEEEEELDLPKLFVVGNFLNSGGYGSDWTPADAVPLAASADGNTDYEGFVNINSAAPEYKFLPTNESFDGDYGDTGDNNGDFSGTIEQEGEVNAGTPDGTGGYFLVSVDTEALTYNLTKTSWGVIGNATPTGWDSDTDMVYDAAAKTWSVTLDLTEQEAPNNGIKFRANDAWDLNIGDTGADGSAEFNGENIGIPEDGNYTITLDLSNPRQYKYSISKN</sequence>
<evidence type="ECO:0000313" key="3">
    <source>
        <dbReference type="EMBL" id="PHQ30978.1"/>
    </source>
</evidence>
<dbReference type="Gene3D" id="2.60.40.3620">
    <property type="match status" value="2"/>
</dbReference>
<dbReference type="AlphaFoldDB" id="A0A2G1VW16"/>
<name>A0A2G1VW16_9FLAO</name>
<proteinExistence type="predicted"/>
<accession>A0A2G1VW16</accession>
<organism evidence="3 4">
    <name type="scientific">Leeuwenhoekiella nanhaiensis</name>
    <dbReference type="NCBI Taxonomy" id="1655491"/>
    <lineage>
        <taxon>Bacteria</taxon>
        <taxon>Pseudomonadati</taxon>
        <taxon>Bacteroidota</taxon>
        <taxon>Flavobacteriia</taxon>
        <taxon>Flavobacteriales</taxon>
        <taxon>Flavobacteriaceae</taxon>
        <taxon>Leeuwenhoekiella</taxon>
    </lineage>
</organism>
<evidence type="ECO:0000313" key="4">
    <source>
        <dbReference type="Proteomes" id="UP000229433"/>
    </source>
</evidence>
<evidence type="ECO:0000259" key="2">
    <source>
        <dbReference type="Pfam" id="PF14292"/>
    </source>
</evidence>
<dbReference type="CDD" id="cd12956">
    <property type="entry name" value="CBM_SusE-F_like"/>
    <property type="match status" value="1"/>
</dbReference>
<feature type="chain" id="PRO_5013760362" description="SusE outer membrane protein domain-containing protein" evidence="1">
    <location>
        <begin position="22"/>
        <end position="381"/>
    </location>
</feature>
<feature type="signal peptide" evidence="1">
    <location>
        <begin position="1"/>
        <end position="21"/>
    </location>
</feature>
<comment type="caution">
    <text evidence="3">The sequence shown here is derived from an EMBL/GenBank/DDBJ whole genome shotgun (WGS) entry which is preliminary data.</text>
</comment>
<gene>
    <name evidence="3" type="ORF">CJ305_01770</name>
</gene>
<dbReference type="InterPro" id="IPR025970">
    <property type="entry name" value="SusE"/>
</dbReference>
<keyword evidence="1" id="KW-0732">Signal</keyword>
<dbReference type="OrthoDB" id="975117at2"/>
<dbReference type="Pfam" id="PF14292">
    <property type="entry name" value="SusE"/>
    <property type="match status" value="1"/>
</dbReference>
<keyword evidence="4" id="KW-1185">Reference proteome</keyword>